<feature type="transmembrane region" description="Helical" evidence="1">
    <location>
        <begin position="385"/>
        <end position="409"/>
    </location>
</feature>
<feature type="transmembrane region" description="Helical" evidence="1">
    <location>
        <begin position="908"/>
        <end position="929"/>
    </location>
</feature>
<dbReference type="InterPro" id="IPR001036">
    <property type="entry name" value="Acrflvin-R"/>
</dbReference>
<feature type="transmembrane region" description="Helical" evidence="1">
    <location>
        <begin position="521"/>
        <end position="541"/>
    </location>
</feature>
<organism evidence="2">
    <name type="scientific">Halomonas campaniensis</name>
    <dbReference type="NCBI Taxonomy" id="213554"/>
    <lineage>
        <taxon>Bacteria</taxon>
        <taxon>Pseudomonadati</taxon>
        <taxon>Pseudomonadota</taxon>
        <taxon>Gammaproteobacteria</taxon>
        <taxon>Oceanospirillales</taxon>
        <taxon>Halomonadaceae</taxon>
        <taxon>Halomonas</taxon>
    </lineage>
</organism>
<feature type="transmembrane region" description="Helical" evidence="1">
    <location>
        <begin position="856"/>
        <end position="875"/>
    </location>
</feature>
<dbReference type="Pfam" id="PF00873">
    <property type="entry name" value="ACR_tran"/>
    <property type="match status" value="1"/>
</dbReference>
<evidence type="ECO:0000313" key="2">
    <source>
        <dbReference type="EMBL" id="HCA02401.1"/>
    </source>
</evidence>
<dbReference type="PANTHER" id="PTHR32063:SF18">
    <property type="entry name" value="CATION EFFLUX SYSTEM PROTEIN"/>
    <property type="match status" value="1"/>
</dbReference>
<feature type="transmembrane region" description="Helical" evidence="1">
    <location>
        <begin position="430"/>
        <end position="449"/>
    </location>
</feature>
<dbReference type="GO" id="GO:0042910">
    <property type="term" value="F:xenobiotic transmembrane transporter activity"/>
    <property type="evidence" value="ECO:0007669"/>
    <property type="project" value="TreeGrafter"/>
</dbReference>
<dbReference type="SUPFAM" id="SSF82693">
    <property type="entry name" value="Multidrug efflux transporter AcrB pore domain, PN1, PN2, PC1 and PC2 subdomains"/>
    <property type="match status" value="3"/>
</dbReference>
<comment type="caution">
    <text evidence="2">The sequence shown here is derived from an EMBL/GenBank/DDBJ whole genome shotgun (WGS) entry which is preliminary data.</text>
</comment>
<gene>
    <name evidence="2" type="ORF">DEO68_09505</name>
</gene>
<feature type="transmembrane region" description="Helical" evidence="1">
    <location>
        <begin position="461"/>
        <end position="484"/>
    </location>
</feature>
<dbReference type="PANTHER" id="PTHR32063">
    <property type="match status" value="1"/>
</dbReference>
<dbReference type="Gene3D" id="3.30.70.1320">
    <property type="entry name" value="Multidrug efflux transporter AcrB pore domain like"/>
    <property type="match status" value="1"/>
</dbReference>
<keyword evidence="1" id="KW-0472">Membrane</keyword>
<keyword evidence="1" id="KW-0812">Transmembrane</keyword>
<dbReference type="SUPFAM" id="SSF82866">
    <property type="entry name" value="Multidrug efflux transporter AcrB transmembrane domain"/>
    <property type="match status" value="2"/>
</dbReference>
<feature type="transmembrane region" description="Helical" evidence="1">
    <location>
        <begin position="358"/>
        <end position="379"/>
    </location>
</feature>
<protein>
    <submittedName>
        <fullName evidence="2">MFS transporter</fullName>
    </submittedName>
</protein>
<feature type="transmembrane region" description="Helical" evidence="1">
    <location>
        <begin position="882"/>
        <end position="902"/>
    </location>
</feature>
<dbReference type="GO" id="GO:0005886">
    <property type="term" value="C:plasma membrane"/>
    <property type="evidence" value="ECO:0007669"/>
    <property type="project" value="TreeGrafter"/>
</dbReference>
<dbReference type="InterPro" id="IPR027463">
    <property type="entry name" value="AcrB_DN_DC_subdom"/>
</dbReference>
<keyword evidence="1" id="KW-1133">Transmembrane helix</keyword>
<dbReference type="Gene3D" id="1.20.1640.10">
    <property type="entry name" value="Multidrug efflux transporter AcrB transmembrane domain"/>
    <property type="match status" value="2"/>
</dbReference>
<dbReference type="EMBL" id="DOTR01000046">
    <property type="protein sequence ID" value="HCA02401.1"/>
    <property type="molecule type" value="Genomic_DNA"/>
</dbReference>
<accession>A0A3D0KGT5</accession>
<proteinExistence type="predicted"/>
<reference evidence="2" key="1">
    <citation type="journal article" date="2018" name="Nat. Biotechnol.">
        <title>A standardized bacterial taxonomy based on genome phylogeny substantially revises the tree of life.</title>
        <authorList>
            <person name="Parks D.H."/>
            <person name="Chuvochina M."/>
            <person name="Waite D.W."/>
            <person name="Rinke C."/>
            <person name="Skarshewski A."/>
            <person name="Chaumeil P.A."/>
            <person name="Hugenholtz P."/>
        </authorList>
    </citation>
    <scope>NUCLEOTIDE SEQUENCE [LARGE SCALE GENOMIC DNA]</scope>
    <source>
        <strain evidence="2">UBA11284</strain>
    </source>
</reference>
<dbReference type="AlphaFoldDB" id="A0A3D0KGT5"/>
<feature type="transmembrane region" description="Helical" evidence="1">
    <location>
        <begin position="950"/>
        <end position="972"/>
    </location>
</feature>
<sequence length="1018" mass="111297">MVDYFLRHRAASYLMTVVLLFGGALAFTGMGQLEFPEFTIRNALVTTQYPGATPEEVEQEVTSTLEEAIQEMPAIKRISSVSSNGFSQITIELQSTVQNDELQQLWDSLRRKVGDAQAALPPGASQSRVNDDFGDVFGLMINLTGDGYAMPDLKSQAEFLKRELALVDGVEKVSLAGVREERIFIEVDRERLRALNIPLSSLQQLLNTQNAVVDSGHLKQGGQRFRVTPSGSSADIEDLRALIVSEGNGELVRLSDIAEVSRGLTEQPQQLYRDMGRPAISLGISFESGVNVVEVGARLEQRLDELEARTPLGMELNVVYDQPSVVDEAVSGFLVSLIQAVAIVIVVLMLFMGWRSGLLMGFILLITIIGTFMLMRIHGLQLEKISLGALIIALGMLVDNAIVVTEGMLVGLKRGQSIRESAHQVVRQNAWPLLAATLIAVAAFAPIGLSPDTTGEFIGSLFYVLLYSLLLSWLTALTLTPFYFKLLFRNVAPSSTDEDPYKGVVYRLFSRVIVAGIRLRWLTLGLVMVILAGAVVGFGSVKNAFFPASNTPIFFVDYRTPEGTDILETQRRVAELEEVVMEMEGVRHLTTVVGGGAQRFTLTYAPEDRYASYSQLIVETDNKAIQQARMADIEAVLERDHSDIDYKIAPLEVGPAPKAKIEARLYGSDPAVLRQLGDQVAALFSDTSNMVSVRTNWRNRVQAVVPIFAEDTARRLGVTRENLAATLALSTSGSQVGIYRDGSDLIPIVARAIPEQRNDIDNVGSLNVWSAEQGRYITADQVMRDVTTQVADPLIMRRDRERMLAVYGEPDPLSGVTAASVLAQVRPQVEALELPPGYRLEWGGEFETAGEAQSGLFASLPLGLVMMFIITVVLFNNFRQPLAIWFLVPLTIVGVVAALLLTGLPFSFMALLGTLSLIGMVIKNAIVLVEEINVQLPLHKDRYHAVVRAAISRVRPVSMAALTTMLGLIPLISDAFFASMAVALIGGLGVATLLTLIVLPVIYCVLYQIKIHEDSSST</sequence>
<dbReference type="PRINTS" id="PR00702">
    <property type="entry name" value="ACRIFLAVINRP"/>
</dbReference>
<dbReference type="Gene3D" id="3.30.70.1440">
    <property type="entry name" value="Multidrug efflux transporter AcrB pore domain"/>
    <property type="match status" value="1"/>
</dbReference>
<name>A0A3D0KGT5_9GAMM</name>
<dbReference type="SUPFAM" id="SSF82714">
    <property type="entry name" value="Multidrug efflux transporter AcrB TolC docking domain, DN and DC subdomains"/>
    <property type="match status" value="2"/>
</dbReference>
<feature type="transmembrane region" description="Helical" evidence="1">
    <location>
        <begin position="329"/>
        <end position="351"/>
    </location>
</feature>
<dbReference type="Gene3D" id="3.30.70.1430">
    <property type="entry name" value="Multidrug efflux transporter AcrB pore domain"/>
    <property type="match status" value="2"/>
</dbReference>
<dbReference type="Gene3D" id="3.30.2090.10">
    <property type="entry name" value="Multidrug efflux transporter AcrB TolC docking domain, DN and DC subdomains"/>
    <property type="match status" value="2"/>
</dbReference>
<evidence type="ECO:0000256" key="1">
    <source>
        <dbReference type="SAM" id="Phobius"/>
    </source>
</evidence>
<feature type="transmembrane region" description="Helical" evidence="1">
    <location>
        <begin position="978"/>
        <end position="1006"/>
    </location>
</feature>